<accession>A0AAV4PG82</accession>
<comment type="caution">
    <text evidence="1">The sequence shown here is derived from an EMBL/GenBank/DDBJ whole genome shotgun (WGS) entry which is preliminary data.</text>
</comment>
<evidence type="ECO:0000313" key="1">
    <source>
        <dbReference type="EMBL" id="GIX95181.1"/>
    </source>
</evidence>
<evidence type="ECO:0000313" key="2">
    <source>
        <dbReference type="Proteomes" id="UP001054945"/>
    </source>
</evidence>
<proteinExistence type="predicted"/>
<sequence>MVWILFNPQLQGGELLGQVSHGWTVYRGEEAVESVILKFNYHKELIFIDHLAVWIILNDNGRFWLDVMRDYFIVPWYTGDFILESVRFVKRKVKLVFDDSLIELCVDSSCFTQIDVRSLEISGVSHSIHSWFLIRYLPFSILCVAFPESTSMTCVQFRFVFLNCEQVLLVWKYLPHLQRVAVSEVFNLYIIVEKLAPQGAFEKMIGVASSNPNSTKATRKFHRHTCHPSVPALYYHSGTRPNTNLFKKFCII</sequence>
<dbReference type="AlphaFoldDB" id="A0AAV4PG82"/>
<gene>
    <name evidence="1" type="ORF">CEXT_147631</name>
</gene>
<dbReference type="Proteomes" id="UP001054945">
    <property type="component" value="Unassembled WGS sequence"/>
</dbReference>
<organism evidence="1 2">
    <name type="scientific">Caerostris extrusa</name>
    <name type="common">Bark spider</name>
    <name type="synonym">Caerostris bankana</name>
    <dbReference type="NCBI Taxonomy" id="172846"/>
    <lineage>
        <taxon>Eukaryota</taxon>
        <taxon>Metazoa</taxon>
        <taxon>Ecdysozoa</taxon>
        <taxon>Arthropoda</taxon>
        <taxon>Chelicerata</taxon>
        <taxon>Arachnida</taxon>
        <taxon>Araneae</taxon>
        <taxon>Araneomorphae</taxon>
        <taxon>Entelegynae</taxon>
        <taxon>Araneoidea</taxon>
        <taxon>Araneidae</taxon>
        <taxon>Caerostris</taxon>
    </lineage>
</organism>
<name>A0AAV4PG82_CAEEX</name>
<protein>
    <submittedName>
        <fullName evidence="1">Uncharacterized protein</fullName>
    </submittedName>
</protein>
<dbReference type="EMBL" id="BPLR01004478">
    <property type="protein sequence ID" value="GIX95181.1"/>
    <property type="molecule type" value="Genomic_DNA"/>
</dbReference>
<reference evidence="1 2" key="1">
    <citation type="submission" date="2021-06" db="EMBL/GenBank/DDBJ databases">
        <title>Caerostris extrusa draft genome.</title>
        <authorList>
            <person name="Kono N."/>
            <person name="Arakawa K."/>
        </authorList>
    </citation>
    <scope>NUCLEOTIDE SEQUENCE [LARGE SCALE GENOMIC DNA]</scope>
</reference>
<keyword evidence="2" id="KW-1185">Reference proteome</keyword>